<dbReference type="InterPro" id="IPR001667">
    <property type="entry name" value="DDH_dom"/>
</dbReference>
<dbReference type="Gene3D" id="3.90.1640.10">
    <property type="entry name" value="inorganic pyrophosphatase (n-terminal core)"/>
    <property type="match status" value="1"/>
</dbReference>
<feature type="region of interest" description="Disordered" evidence="5">
    <location>
        <begin position="1"/>
        <end position="25"/>
    </location>
</feature>
<dbReference type="Pfam" id="PF02833">
    <property type="entry name" value="DHHA2"/>
    <property type="match status" value="1"/>
</dbReference>
<dbReference type="GO" id="GO:0046872">
    <property type="term" value="F:metal ion binding"/>
    <property type="evidence" value="ECO:0007669"/>
    <property type="project" value="UniProtKB-KW"/>
</dbReference>
<dbReference type="OrthoDB" id="374045at2759"/>
<dbReference type="GO" id="GO:0005737">
    <property type="term" value="C:cytoplasm"/>
    <property type="evidence" value="ECO:0007669"/>
    <property type="project" value="InterPro"/>
</dbReference>
<dbReference type="SMART" id="SM01131">
    <property type="entry name" value="DHHA2"/>
    <property type="match status" value="1"/>
</dbReference>
<feature type="compositionally biased region" description="Gly residues" evidence="5">
    <location>
        <begin position="11"/>
        <end position="21"/>
    </location>
</feature>
<comment type="cofactor">
    <cofactor evidence="1">
        <name>Mn(2+)</name>
        <dbReference type="ChEBI" id="CHEBI:29035"/>
    </cofactor>
</comment>
<keyword evidence="3" id="KW-0378">Hydrolase</keyword>
<evidence type="ECO:0000259" key="6">
    <source>
        <dbReference type="SMART" id="SM01131"/>
    </source>
</evidence>
<reference evidence="7 8" key="1">
    <citation type="journal article" date="2018" name="Mol. Biol. Evol.">
        <title>Broad Genomic Sampling Reveals a Smut Pathogenic Ancestry of the Fungal Clade Ustilaginomycotina.</title>
        <authorList>
            <person name="Kijpornyongpan T."/>
            <person name="Mondo S.J."/>
            <person name="Barry K."/>
            <person name="Sandor L."/>
            <person name="Lee J."/>
            <person name="Lipzen A."/>
            <person name="Pangilinan J."/>
            <person name="LaButti K."/>
            <person name="Hainaut M."/>
            <person name="Henrissat B."/>
            <person name="Grigoriev I.V."/>
            <person name="Spatafora J.W."/>
            <person name="Aime M.C."/>
        </authorList>
    </citation>
    <scope>NUCLEOTIDE SEQUENCE [LARGE SCALE GENOMIC DNA]</scope>
    <source>
        <strain evidence="7 8">MCA 4718</strain>
    </source>
</reference>
<keyword evidence="8" id="KW-1185">Reference proteome</keyword>
<feature type="domain" description="DHHA2" evidence="6">
    <location>
        <begin position="324"/>
        <end position="537"/>
    </location>
</feature>
<protein>
    <recommendedName>
        <fullName evidence="6">DHHA2 domain-containing protein</fullName>
    </recommendedName>
</protein>
<dbReference type="AlphaFoldDB" id="A0A316UH68"/>
<evidence type="ECO:0000256" key="2">
    <source>
        <dbReference type="ARBA" id="ARBA00022723"/>
    </source>
</evidence>
<evidence type="ECO:0000313" key="7">
    <source>
        <dbReference type="EMBL" id="PWN23691.1"/>
    </source>
</evidence>
<name>A0A316UH68_9BASI</name>
<sequence length="544" mass="58687">MHSSSDSVNGSGSGSGEGGGSLPSLSSFLADSKAAALKHLQGEDEDGRPLVMIMGNGAGDLDSLSSAISLAYLLTNYPHSSLPFASPLPSSEARFVPLIQTARTDTRLRPENVAIAAAAGIRDEDVLYLSDLTDPASKSGLGLDPKEADAFSSSKNTYLGLVDHPQLELPWHGSSPRNVCILVDHHADAGKHRDASLRVFREPEGAADGRGNPTGSAQSVIIELFKKEIKAKGMLRELSDLAMASILIDTDNLRRMPSGRASQTDMNTMELLLPFSSFAATSSVTGLRQALLQHAPEEVASSASDFSSLSVSGSQDTASKTKGIWEILAASKNAVSHLTTLELLKRDYKTSSLSSSDIPESIASLFPSQELKAGFSSVNLGLPAWLHRGEDMGRESEKESRRAWDEWWKSLHQWMESQKLSVAVVGTSFSDEETQKHRRELILAFSPPPNFPDAARFFSSVTHYLESPSTSPLDLSTPWKGARLHSTGKKERVSGLRSGLTVAVEGVPQERIWAQVWRQQAVKANRKVYLPTIMSALQKAAKAV</sequence>
<dbReference type="STRING" id="1684307.A0A316UH68"/>
<organism evidence="7 8">
    <name type="scientific">Pseudomicrostroma glucosiphilum</name>
    <dbReference type="NCBI Taxonomy" id="1684307"/>
    <lineage>
        <taxon>Eukaryota</taxon>
        <taxon>Fungi</taxon>
        <taxon>Dikarya</taxon>
        <taxon>Basidiomycota</taxon>
        <taxon>Ustilaginomycotina</taxon>
        <taxon>Exobasidiomycetes</taxon>
        <taxon>Microstromatales</taxon>
        <taxon>Microstromatales incertae sedis</taxon>
        <taxon>Pseudomicrostroma</taxon>
    </lineage>
</organism>
<dbReference type="PANTHER" id="PTHR12112">
    <property type="entry name" value="BNIP - RELATED"/>
    <property type="match status" value="1"/>
</dbReference>
<keyword evidence="2" id="KW-0479">Metal-binding</keyword>
<accession>A0A316UH68</accession>
<dbReference type="PANTHER" id="PTHR12112:SF39">
    <property type="entry name" value="EG:152A3.5 PROTEIN (FBGN0003116_PN PROTEIN)"/>
    <property type="match status" value="1"/>
</dbReference>
<gene>
    <name evidence="7" type="ORF">BCV69DRAFT_296007</name>
</gene>
<keyword evidence="4" id="KW-0464">Manganese</keyword>
<evidence type="ECO:0000256" key="5">
    <source>
        <dbReference type="SAM" id="MobiDB-lite"/>
    </source>
</evidence>
<dbReference type="InterPro" id="IPR004097">
    <property type="entry name" value="DHHA2"/>
</dbReference>
<dbReference type="GO" id="GO:0004309">
    <property type="term" value="F:exopolyphosphatase activity"/>
    <property type="evidence" value="ECO:0007669"/>
    <property type="project" value="TreeGrafter"/>
</dbReference>
<dbReference type="InterPro" id="IPR038222">
    <property type="entry name" value="DHHA2_dom_sf"/>
</dbReference>
<dbReference type="RefSeq" id="XP_025350851.1">
    <property type="nucleotide sequence ID" value="XM_025493958.1"/>
</dbReference>
<evidence type="ECO:0000256" key="1">
    <source>
        <dbReference type="ARBA" id="ARBA00001936"/>
    </source>
</evidence>
<feature type="compositionally biased region" description="Low complexity" evidence="5">
    <location>
        <begin position="1"/>
        <end position="10"/>
    </location>
</feature>
<dbReference type="Pfam" id="PF01368">
    <property type="entry name" value="DHH"/>
    <property type="match status" value="1"/>
</dbReference>
<proteinExistence type="predicted"/>
<dbReference type="InterPro" id="IPR038763">
    <property type="entry name" value="DHH_sf"/>
</dbReference>
<dbReference type="EMBL" id="KZ819321">
    <property type="protein sequence ID" value="PWN23691.1"/>
    <property type="molecule type" value="Genomic_DNA"/>
</dbReference>
<dbReference type="SUPFAM" id="SSF64182">
    <property type="entry name" value="DHH phosphoesterases"/>
    <property type="match status" value="1"/>
</dbReference>
<dbReference type="Proteomes" id="UP000245942">
    <property type="component" value="Unassembled WGS sequence"/>
</dbReference>
<evidence type="ECO:0000256" key="3">
    <source>
        <dbReference type="ARBA" id="ARBA00022801"/>
    </source>
</evidence>
<evidence type="ECO:0000313" key="8">
    <source>
        <dbReference type="Proteomes" id="UP000245942"/>
    </source>
</evidence>
<dbReference type="Gene3D" id="3.10.310.20">
    <property type="entry name" value="DHHA2 domain"/>
    <property type="match status" value="1"/>
</dbReference>
<evidence type="ECO:0000256" key="4">
    <source>
        <dbReference type="ARBA" id="ARBA00023211"/>
    </source>
</evidence>
<dbReference type="GeneID" id="37015692"/>